<gene>
    <name evidence="1" type="ORF">JYB88_13780</name>
</gene>
<proteinExistence type="predicted"/>
<dbReference type="KEGG" id="scyp:JYB88_13780"/>
<dbReference type="Proteomes" id="UP000663281">
    <property type="component" value="Chromosome"/>
</dbReference>
<organism evidence="1 2">
    <name type="scientific">Shewanella cyperi</name>
    <dbReference type="NCBI Taxonomy" id="2814292"/>
    <lineage>
        <taxon>Bacteria</taxon>
        <taxon>Pseudomonadati</taxon>
        <taxon>Pseudomonadota</taxon>
        <taxon>Gammaproteobacteria</taxon>
        <taxon>Alteromonadales</taxon>
        <taxon>Shewanellaceae</taxon>
        <taxon>Shewanella</taxon>
    </lineage>
</organism>
<keyword evidence="2" id="KW-1185">Reference proteome</keyword>
<evidence type="ECO:0000313" key="2">
    <source>
        <dbReference type="Proteomes" id="UP000663281"/>
    </source>
</evidence>
<dbReference type="Pfam" id="PF11140">
    <property type="entry name" value="DUF2913"/>
    <property type="match status" value="1"/>
</dbReference>
<dbReference type="EMBL" id="CP071504">
    <property type="protein sequence ID" value="QSX31921.1"/>
    <property type="molecule type" value="Genomic_DNA"/>
</dbReference>
<dbReference type="InterPro" id="IPR021316">
    <property type="entry name" value="DUF2913"/>
</dbReference>
<reference evidence="1 2" key="1">
    <citation type="submission" date="2021-03" db="EMBL/GenBank/DDBJ databases">
        <title>Novel species identification of genus Shewanella.</title>
        <authorList>
            <person name="Liu G."/>
            <person name="Zhang Q."/>
        </authorList>
    </citation>
    <scope>NUCLEOTIDE SEQUENCE [LARGE SCALE GENOMIC DNA]</scope>
    <source>
        <strain evidence="1 2">FJAT-53726</strain>
    </source>
</reference>
<sequence>MGAVSIPGPEAKSNMQISYNQAILALARDGLAALAASSAIGPKATEAQKSHFLCNFMATALKEKRYPKLIANELTLWVRQGRSLGANAGLRQLLEGISQQYGQISDISTGLGHRLEQLLARAKEQGFLVFTDTVIDGKLRLDADGVPSIVISHDAYCSQLKDGELLGPLTLYVRADEGLLAQMALDCGLLLSAGDKKASLIKHHKSYRLFPRNQLPCLALLTK</sequence>
<dbReference type="AlphaFoldDB" id="A0A975AMK4"/>
<name>A0A975AMK4_9GAMM</name>
<evidence type="ECO:0000313" key="1">
    <source>
        <dbReference type="EMBL" id="QSX31921.1"/>
    </source>
</evidence>
<accession>A0A975AMK4</accession>
<protein>
    <submittedName>
        <fullName evidence="1">DUF2913 family protein</fullName>
    </submittedName>
</protein>